<organism evidence="2 3">
    <name type="scientific">Kolteria novifilia</name>
    <dbReference type="NCBI Taxonomy" id="2527975"/>
    <lineage>
        <taxon>Bacteria</taxon>
        <taxon>Pseudomonadati</taxon>
        <taxon>Planctomycetota</taxon>
        <taxon>Planctomycetia</taxon>
        <taxon>Kolteriales</taxon>
        <taxon>Kolteriaceae</taxon>
        <taxon>Kolteria</taxon>
    </lineage>
</organism>
<evidence type="ECO:0000256" key="1">
    <source>
        <dbReference type="SAM" id="MobiDB-lite"/>
    </source>
</evidence>
<dbReference type="SUPFAM" id="SSF48317">
    <property type="entry name" value="Acid phosphatase/Vanadium-dependent haloperoxidase"/>
    <property type="match status" value="1"/>
</dbReference>
<evidence type="ECO:0000313" key="2">
    <source>
        <dbReference type="EMBL" id="QDU61322.1"/>
    </source>
</evidence>
<keyword evidence="3" id="KW-1185">Reference proteome</keyword>
<feature type="compositionally biased region" description="Basic and acidic residues" evidence="1">
    <location>
        <begin position="642"/>
        <end position="672"/>
    </location>
</feature>
<dbReference type="PANTHER" id="PTHR34599:SF1">
    <property type="entry name" value="PHOSPHATIDIC ACID PHOSPHATASE TYPE 2_HALOPEROXIDASE DOMAIN-CONTAINING PROTEIN"/>
    <property type="match status" value="1"/>
</dbReference>
<dbReference type="OrthoDB" id="7793240at2"/>
<evidence type="ECO:0000313" key="3">
    <source>
        <dbReference type="Proteomes" id="UP000317093"/>
    </source>
</evidence>
<sequence>MGDGKSLRVESLETRNLLAADAALVEELFPTATQDAETVDMSGLEVSILGTETSGIQDASDGQHNAQSDVVLDWNNLFGELLIADAVNQNPGYASRSMAMLNLAIYDAVTIASGNPDGTFYDYALDAESTSNVATDIVASQAAYTVLSSLYPDQQDMIDSFLDSVLTGQETSRVTSASLALGTAIGNQILAERADDGSDDVVEYAFTDELGYFQADPLNPDVSAWGPGWGEVDTFSISSVESFAPETTPALTSEEYAASYNEVLELGSVDSTTRTADQTEAGIFWAYDREGLGTPLALFSDVLETIAVQEGNTLEENATLYAQASVAMADAAIVAWHTKFTEEFWRPVTAIRAGDADGNDLTDGDDDWTPLGAPDDGDDIVGFTPQFPTYISGHATFGGALFGTLQEFYGTDDISFELSSEELEILLDDPELQADYGLYLDDATRSFDSFSEAMAENGRSRVYLGIHFDFDDLVGQEVGQAIAADVADDFVVPTSDAEDSVLRYEIAGRHESDDLIVSVGESRVEIIDARSGAVLASRSTEETSQVHIVDTSRGDTNVSVDFQTDSSALPEGIVIDGGDGRKNVLDLFGTDGADSVVVDGNSITINGTVIEYLNLDSIHWYGAQEDSVTIVADGDASFVEANGDRDPCRHSSHGKHDSREMSDRHGSQRESRGQQASNASRNDVDIVDEVFRQMGAMTLMSPLDLDDFGDNTNAPRHR</sequence>
<accession>A0A518B302</accession>
<proteinExistence type="predicted"/>
<dbReference type="RefSeq" id="WP_145257928.1">
    <property type="nucleotide sequence ID" value="NZ_CP036279.1"/>
</dbReference>
<reference evidence="2 3" key="1">
    <citation type="submission" date="2019-02" db="EMBL/GenBank/DDBJ databases">
        <title>Deep-cultivation of Planctomycetes and their phenomic and genomic characterization uncovers novel biology.</title>
        <authorList>
            <person name="Wiegand S."/>
            <person name="Jogler M."/>
            <person name="Boedeker C."/>
            <person name="Pinto D."/>
            <person name="Vollmers J."/>
            <person name="Rivas-Marin E."/>
            <person name="Kohn T."/>
            <person name="Peeters S.H."/>
            <person name="Heuer A."/>
            <person name="Rast P."/>
            <person name="Oberbeckmann S."/>
            <person name="Bunk B."/>
            <person name="Jeske O."/>
            <person name="Meyerdierks A."/>
            <person name="Storesund J.E."/>
            <person name="Kallscheuer N."/>
            <person name="Luecker S."/>
            <person name="Lage O.M."/>
            <person name="Pohl T."/>
            <person name="Merkel B.J."/>
            <person name="Hornburger P."/>
            <person name="Mueller R.-W."/>
            <person name="Bruemmer F."/>
            <person name="Labrenz M."/>
            <person name="Spormann A.M."/>
            <person name="Op den Camp H."/>
            <person name="Overmann J."/>
            <person name="Amann R."/>
            <person name="Jetten M.S.M."/>
            <person name="Mascher T."/>
            <person name="Medema M.H."/>
            <person name="Devos D.P."/>
            <person name="Kaster A.-K."/>
            <person name="Ovreas L."/>
            <person name="Rohde M."/>
            <person name="Galperin M.Y."/>
            <person name="Jogler C."/>
        </authorList>
    </citation>
    <scope>NUCLEOTIDE SEQUENCE [LARGE SCALE GENOMIC DNA]</scope>
    <source>
        <strain evidence="2 3">Pan216</strain>
    </source>
</reference>
<dbReference type="CDD" id="cd03398">
    <property type="entry name" value="PAP2_haloperoxidase"/>
    <property type="match status" value="1"/>
</dbReference>
<dbReference type="KEGG" id="knv:Pan216_21770"/>
<dbReference type="PANTHER" id="PTHR34599">
    <property type="entry name" value="PEROXIDASE-RELATED"/>
    <property type="match status" value="1"/>
</dbReference>
<dbReference type="Proteomes" id="UP000317093">
    <property type="component" value="Chromosome"/>
</dbReference>
<dbReference type="AlphaFoldDB" id="A0A518B302"/>
<feature type="region of interest" description="Disordered" evidence="1">
    <location>
        <begin position="640"/>
        <end position="685"/>
    </location>
</feature>
<dbReference type="EMBL" id="CP036279">
    <property type="protein sequence ID" value="QDU61322.1"/>
    <property type="molecule type" value="Genomic_DNA"/>
</dbReference>
<name>A0A518B302_9BACT</name>
<dbReference type="Gene3D" id="1.10.606.20">
    <property type="match status" value="1"/>
</dbReference>
<gene>
    <name evidence="2" type="ORF">Pan216_21770</name>
</gene>
<dbReference type="InterPro" id="IPR052559">
    <property type="entry name" value="V-haloperoxidase"/>
</dbReference>
<dbReference type="InterPro" id="IPR036938">
    <property type="entry name" value="PAP2/HPO_sf"/>
</dbReference>
<protein>
    <submittedName>
        <fullName evidence="2">PAP2 superfamily protein</fullName>
    </submittedName>
</protein>